<comment type="catalytic activity">
    <reaction evidence="12">
        <text>a 2,3-saturated acyl-[ACP] + NADP(+) = a (2E)-enoyl-[ACP] + NADPH + H(+)</text>
        <dbReference type="Rhea" id="RHEA:22564"/>
        <dbReference type="Rhea" id="RHEA-COMP:9925"/>
        <dbReference type="Rhea" id="RHEA-COMP:9926"/>
        <dbReference type="ChEBI" id="CHEBI:15378"/>
        <dbReference type="ChEBI" id="CHEBI:57783"/>
        <dbReference type="ChEBI" id="CHEBI:58349"/>
        <dbReference type="ChEBI" id="CHEBI:78784"/>
        <dbReference type="ChEBI" id="CHEBI:78785"/>
        <dbReference type="EC" id="1.3.1.104"/>
    </reaction>
</comment>
<comment type="subcellular location">
    <subcellularLocation>
        <location evidence="1">Mitochondrion</location>
    </subcellularLocation>
</comment>
<accession>A0AAD9IN82</accession>
<evidence type="ECO:0000256" key="5">
    <source>
        <dbReference type="ARBA" id="ARBA00022857"/>
    </source>
</evidence>
<keyword evidence="5" id="KW-0521">NADP</keyword>
<evidence type="ECO:0000256" key="4">
    <source>
        <dbReference type="ARBA" id="ARBA00022832"/>
    </source>
</evidence>
<protein>
    <recommendedName>
        <fullName evidence="11">enoyl-[acyl-carrier-protein] reductase</fullName>
        <ecNumber evidence="11">1.3.1.104</ecNumber>
    </recommendedName>
</protein>
<evidence type="ECO:0000256" key="3">
    <source>
        <dbReference type="ARBA" id="ARBA00022516"/>
    </source>
</evidence>
<keyword evidence="6" id="KW-0809">Transit peptide</keyword>
<keyword evidence="9" id="KW-0496">Mitochondrion</keyword>
<evidence type="ECO:0000256" key="8">
    <source>
        <dbReference type="ARBA" id="ARBA00023098"/>
    </source>
</evidence>
<comment type="similarity">
    <text evidence="2">Belongs to the zinc-containing alcohol dehydrogenase family. Quinone oxidoreductase subfamily.</text>
</comment>
<dbReference type="SMART" id="SM00829">
    <property type="entry name" value="PKS_ER"/>
    <property type="match status" value="1"/>
</dbReference>
<dbReference type="InterPro" id="IPR011032">
    <property type="entry name" value="GroES-like_sf"/>
</dbReference>
<organism evidence="14 15">
    <name type="scientific">Prototheca wickerhamii</name>
    <dbReference type="NCBI Taxonomy" id="3111"/>
    <lineage>
        <taxon>Eukaryota</taxon>
        <taxon>Viridiplantae</taxon>
        <taxon>Chlorophyta</taxon>
        <taxon>core chlorophytes</taxon>
        <taxon>Trebouxiophyceae</taxon>
        <taxon>Chlorellales</taxon>
        <taxon>Chlorellaceae</taxon>
        <taxon>Prototheca</taxon>
    </lineage>
</organism>
<dbReference type="Proteomes" id="UP001255856">
    <property type="component" value="Unassembled WGS sequence"/>
</dbReference>
<evidence type="ECO:0000256" key="6">
    <source>
        <dbReference type="ARBA" id="ARBA00022946"/>
    </source>
</evidence>
<dbReference type="InterPro" id="IPR020843">
    <property type="entry name" value="ER"/>
</dbReference>
<dbReference type="PANTHER" id="PTHR43981">
    <property type="entry name" value="ENOYL-[ACYL-CARRIER-PROTEIN] REDUCTASE, MITOCHONDRIAL"/>
    <property type="match status" value="1"/>
</dbReference>
<dbReference type="SUPFAM" id="SSF50129">
    <property type="entry name" value="GroES-like"/>
    <property type="match status" value="1"/>
</dbReference>
<evidence type="ECO:0000256" key="9">
    <source>
        <dbReference type="ARBA" id="ARBA00023128"/>
    </source>
</evidence>
<keyword evidence="7" id="KW-0560">Oxidoreductase</keyword>
<proteinExistence type="inferred from homology"/>
<reference evidence="14" key="1">
    <citation type="submission" date="2021-01" db="EMBL/GenBank/DDBJ databases">
        <authorList>
            <person name="Eckstrom K.M.E."/>
        </authorList>
    </citation>
    <scope>NUCLEOTIDE SEQUENCE</scope>
    <source>
        <strain evidence="14">UVCC 0001</strain>
    </source>
</reference>
<feature type="domain" description="Enoyl reductase (ER)" evidence="13">
    <location>
        <begin position="11"/>
        <end position="223"/>
    </location>
</feature>
<dbReference type="CDD" id="cd08290">
    <property type="entry name" value="ETR"/>
    <property type="match status" value="1"/>
</dbReference>
<evidence type="ECO:0000256" key="10">
    <source>
        <dbReference type="ARBA" id="ARBA00023160"/>
    </source>
</evidence>
<evidence type="ECO:0000313" key="14">
    <source>
        <dbReference type="EMBL" id="KAK2079477.1"/>
    </source>
</evidence>
<evidence type="ECO:0000256" key="7">
    <source>
        <dbReference type="ARBA" id="ARBA00023002"/>
    </source>
</evidence>
<dbReference type="PANTHER" id="PTHR43981:SF2">
    <property type="entry name" value="ENOYL-[ACYL-CARRIER-PROTEIN] REDUCTASE, MITOCHONDRIAL"/>
    <property type="match status" value="1"/>
</dbReference>
<dbReference type="AlphaFoldDB" id="A0AAD9IN82"/>
<evidence type="ECO:0000256" key="11">
    <source>
        <dbReference type="ARBA" id="ARBA00038963"/>
    </source>
</evidence>
<dbReference type="Pfam" id="PF08240">
    <property type="entry name" value="ADH_N"/>
    <property type="match status" value="1"/>
</dbReference>
<evidence type="ECO:0000256" key="2">
    <source>
        <dbReference type="ARBA" id="ARBA00010371"/>
    </source>
</evidence>
<comment type="caution">
    <text evidence="14">The sequence shown here is derived from an EMBL/GenBank/DDBJ whole genome shotgun (WGS) entry which is preliminary data.</text>
</comment>
<dbReference type="Gene3D" id="3.40.50.720">
    <property type="entry name" value="NAD(P)-binding Rossmann-like Domain"/>
    <property type="match status" value="1"/>
</dbReference>
<dbReference type="InterPro" id="IPR013154">
    <property type="entry name" value="ADH-like_N"/>
</dbReference>
<evidence type="ECO:0000256" key="12">
    <source>
        <dbReference type="ARBA" id="ARBA00048843"/>
    </source>
</evidence>
<evidence type="ECO:0000259" key="13">
    <source>
        <dbReference type="SMART" id="SM00829"/>
    </source>
</evidence>
<sequence>MSKSLVFAEPGVPHEVLSLKEDSVPDASELKPGKLLVKILAAPINPSDINTVEGKYPLRPELPGVPGNEAVGVVQAVGPEVSGIEKGDRVVPVKSCEGTWRTHAVVDASAWHKVPASLPLEVACAMSINPPTALLMLTTFVDLKPGDAVVQDGANSAVGKYVIQLAKDRGLKSINLIRARDSEAETQKLKDELHELGATLVTTAEALKEDLKASGLPAPKLALDCVGGPTAVAMAKSLE</sequence>
<name>A0AAD9IN82_PROWI</name>
<keyword evidence="10" id="KW-0275">Fatty acid biosynthesis</keyword>
<dbReference type="GO" id="GO:0141148">
    <property type="term" value="F:enoyl-[acyl-carrier-protein] reductase (NADPH) activity"/>
    <property type="evidence" value="ECO:0007669"/>
    <property type="project" value="UniProtKB-EC"/>
</dbReference>
<keyword evidence="8" id="KW-0443">Lipid metabolism</keyword>
<keyword evidence="15" id="KW-1185">Reference proteome</keyword>
<dbReference type="InterPro" id="IPR051034">
    <property type="entry name" value="Mito_Enoyl-ACP_Reductase"/>
</dbReference>
<dbReference type="EMBL" id="JASFZW010000003">
    <property type="protein sequence ID" value="KAK2079477.1"/>
    <property type="molecule type" value="Genomic_DNA"/>
</dbReference>
<gene>
    <name evidence="14" type="ORF">QBZ16_003169</name>
</gene>
<dbReference type="SUPFAM" id="SSF51735">
    <property type="entry name" value="NAD(P)-binding Rossmann-fold domains"/>
    <property type="match status" value="1"/>
</dbReference>
<dbReference type="InterPro" id="IPR036291">
    <property type="entry name" value="NAD(P)-bd_dom_sf"/>
</dbReference>
<dbReference type="GO" id="GO:0005739">
    <property type="term" value="C:mitochondrion"/>
    <property type="evidence" value="ECO:0007669"/>
    <property type="project" value="UniProtKB-SubCell"/>
</dbReference>
<keyword evidence="3" id="KW-0444">Lipid biosynthesis</keyword>
<evidence type="ECO:0000256" key="1">
    <source>
        <dbReference type="ARBA" id="ARBA00004173"/>
    </source>
</evidence>
<dbReference type="GO" id="GO:0006633">
    <property type="term" value="P:fatty acid biosynthetic process"/>
    <property type="evidence" value="ECO:0007669"/>
    <property type="project" value="UniProtKB-KW"/>
</dbReference>
<evidence type="ECO:0000313" key="15">
    <source>
        <dbReference type="Proteomes" id="UP001255856"/>
    </source>
</evidence>
<dbReference type="Gene3D" id="3.90.180.10">
    <property type="entry name" value="Medium-chain alcohol dehydrogenases, catalytic domain"/>
    <property type="match status" value="1"/>
</dbReference>
<keyword evidence="4" id="KW-0276">Fatty acid metabolism</keyword>
<dbReference type="EC" id="1.3.1.104" evidence="11"/>